<name>A0A0H5D4L8_9RHOB</name>
<dbReference type="Pfam" id="PF12915">
    <property type="entry name" value="DUF3833"/>
    <property type="match status" value="1"/>
</dbReference>
<protein>
    <recommendedName>
        <fullName evidence="3">DUF3833 domain-containing protein</fullName>
    </recommendedName>
</protein>
<dbReference type="EMBL" id="CVRL01000037">
    <property type="protein sequence ID" value="CRL12056.1"/>
    <property type="molecule type" value="Genomic_DNA"/>
</dbReference>
<gene>
    <name evidence="1" type="ORF">NIT7321_02928</name>
</gene>
<dbReference type="InterPro" id="IPR024409">
    <property type="entry name" value="DUF3833"/>
</dbReference>
<dbReference type="Proteomes" id="UP000043764">
    <property type="component" value="Unassembled WGS sequence"/>
</dbReference>
<evidence type="ECO:0000313" key="1">
    <source>
        <dbReference type="EMBL" id="CRL12056.1"/>
    </source>
</evidence>
<reference evidence="2" key="1">
    <citation type="submission" date="2015-05" db="EMBL/GenBank/DDBJ databases">
        <authorList>
            <person name="Rodrigo-Torres Lidia"/>
            <person name="Arahal R.David."/>
        </authorList>
    </citation>
    <scope>NUCLEOTIDE SEQUENCE [LARGE SCALE GENOMIC DNA]</scope>
    <source>
        <strain evidence="2">CECT 7321</strain>
    </source>
</reference>
<evidence type="ECO:0000313" key="2">
    <source>
        <dbReference type="Proteomes" id="UP000043764"/>
    </source>
</evidence>
<dbReference type="STRING" id="481446.NIT7645_03545"/>
<dbReference type="AlphaFoldDB" id="A0A0H5D4L8"/>
<keyword evidence="2" id="KW-1185">Reference proteome</keyword>
<accession>A0A0H5D4L8</accession>
<proteinExistence type="predicted"/>
<evidence type="ECO:0008006" key="3">
    <source>
        <dbReference type="Google" id="ProtNLM"/>
    </source>
</evidence>
<dbReference type="RefSeq" id="WP_050673906.1">
    <property type="nucleotide sequence ID" value="NZ_CVRL01000037.1"/>
</dbReference>
<organism evidence="1 2">
    <name type="scientific">Phaeobacter italicus</name>
    <dbReference type="NCBI Taxonomy" id="481446"/>
    <lineage>
        <taxon>Bacteria</taxon>
        <taxon>Pseudomonadati</taxon>
        <taxon>Pseudomonadota</taxon>
        <taxon>Alphaproteobacteria</taxon>
        <taxon>Rhodobacterales</taxon>
        <taxon>Roseobacteraceae</taxon>
        <taxon>Phaeobacter</taxon>
    </lineage>
</organism>
<sequence length="182" mass="20046">MKLLLVAIIALLLLALLRPGFGFRSQRPHHYEGTGPVFDIRTHLSGEMISEGIIYGPMGRVVSRFVATMNGEWSNDTGTLSEDFAYAGGNTQARKWYLTMGEDGAFTATADDIIGEGHGQQTGATVQLHYRIRLPESAGGHVLDVTDWMYLMENGTIMNRSEMRKFGIKVAELVATIRPKGN</sequence>